<name>A0A3P1VBT4_9STRE</name>
<feature type="chain" id="PRO_5018054827" evidence="1">
    <location>
        <begin position="29"/>
        <end position="137"/>
    </location>
</feature>
<proteinExistence type="predicted"/>
<feature type="signal peptide" evidence="1">
    <location>
        <begin position="1"/>
        <end position="28"/>
    </location>
</feature>
<dbReference type="PROSITE" id="PS51257">
    <property type="entry name" value="PROKAR_LIPOPROTEIN"/>
    <property type="match status" value="1"/>
</dbReference>
<organism evidence="2 3">
    <name type="scientific">Streptococcus minor</name>
    <dbReference type="NCBI Taxonomy" id="229549"/>
    <lineage>
        <taxon>Bacteria</taxon>
        <taxon>Bacillati</taxon>
        <taxon>Bacillota</taxon>
        <taxon>Bacilli</taxon>
        <taxon>Lactobacillales</taxon>
        <taxon>Streptococcaceae</taxon>
        <taxon>Streptococcus</taxon>
    </lineage>
</organism>
<dbReference type="Proteomes" id="UP000281771">
    <property type="component" value="Unassembled WGS sequence"/>
</dbReference>
<evidence type="ECO:0000313" key="3">
    <source>
        <dbReference type="Proteomes" id="UP000281771"/>
    </source>
</evidence>
<dbReference type="RefSeq" id="WP_124776610.1">
    <property type="nucleotide sequence ID" value="NZ_RQZA01000003.1"/>
</dbReference>
<gene>
    <name evidence="2" type="ORF">EII38_05235</name>
</gene>
<reference evidence="2 3" key="1">
    <citation type="submission" date="2018-11" db="EMBL/GenBank/DDBJ databases">
        <title>Genomes From Bacteria Associated with the Canine Oral Cavity: a Test Case for Automated Genome-Based Taxonomic Assignment.</title>
        <authorList>
            <person name="Coil D.A."/>
            <person name="Jospin G."/>
            <person name="Darling A.E."/>
            <person name="Wallis C."/>
            <person name="Davis I.J."/>
            <person name="Harris S."/>
            <person name="Eisen J.A."/>
            <person name="Holcombe L.J."/>
            <person name="O'Flynn C."/>
        </authorList>
    </citation>
    <scope>NUCLEOTIDE SEQUENCE [LARGE SCALE GENOMIC DNA]</scope>
    <source>
        <strain evidence="2 3">OH4621_COT-116</strain>
    </source>
</reference>
<dbReference type="AlphaFoldDB" id="A0A3P1VBT4"/>
<comment type="caution">
    <text evidence="2">The sequence shown here is derived from an EMBL/GenBank/DDBJ whole genome shotgun (WGS) entry which is preliminary data.</text>
</comment>
<sequence>MKKKISWLLGTIIMLALVLLSACGGATAEKSPYEGKWVGVVLEGYGVVEPVEKALGEAMAIEVKNGGKAVLTFGEETGSGKWTVEDNQITFDIDGVEMVGVIEENIFTIDDIFGMGVKVIFAKEDSDEANPEIYMKE</sequence>
<accession>A0A3P1VBT4</accession>
<keyword evidence="1" id="KW-0732">Signal</keyword>
<evidence type="ECO:0000313" key="2">
    <source>
        <dbReference type="EMBL" id="RRD31619.1"/>
    </source>
</evidence>
<dbReference type="STRING" id="1123309.GCA_000377005_00716"/>
<protein>
    <submittedName>
        <fullName evidence="2">Uncharacterized protein</fullName>
    </submittedName>
</protein>
<dbReference type="EMBL" id="RQZA01000003">
    <property type="protein sequence ID" value="RRD31619.1"/>
    <property type="molecule type" value="Genomic_DNA"/>
</dbReference>
<keyword evidence="3" id="KW-1185">Reference proteome</keyword>
<evidence type="ECO:0000256" key="1">
    <source>
        <dbReference type="SAM" id="SignalP"/>
    </source>
</evidence>